<evidence type="ECO:0000313" key="3">
    <source>
        <dbReference type="Proteomes" id="UP000278792"/>
    </source>
</evidence>
<dbReference type="InterPro" id="IPR011330">
    <property type="entry name" value="Glyco_hydro/deAcase_b/a-brl"/>
</dbReference>
<evidence type="ECO:0000313" key="2">
    <source>
        <dbReference type="EMBL" id="ROV58286.1"/>
    </source>
</evidence>
<organism evidence="2 3">
    <name type="scientific">Vibrio ponticus</name>
    <dbReference type="NCBI Taxonomy" id="265668"/>
    <lineage>
        <taxon>Bacteria</taxon>
        <taxon>Pseudomonadati</taxon>
        <taxon>Pseudomonadota</taxon>
        <taxon>Gammaproteobacteria</taxon>
        <taxon>Vibrionales</taxon>
        <taxon>Vibrionaceae</taxon>
        <taxon>Vibrio</taxon>
    </lineage>
</organism>
<dbReference type="EC" id="3.5.2.9" evidence="2"/>
<dbReference type="Proteomes" id="UP000278792">
    <property type="component" value="Unassembled WGS sequence"/>
</dbReference>
<keyword evidence="2" id="KW-0378">Hydrolase</keyword>
<name>A0A3N3DV76_9VIBR</name>
<dbReference type="RefSeq" id="WP_123783267.1">
    <property type="nucleotide sequence ID" value="NZ_RKIK01000084.1"/>
</dbReference>
<dbReference type="PANTHER" id="PTHR30292:SF0">
    <property type="entry name" value="5-OXOPROLINASE SUBUNIT A"/>
    <property type="match status" value="1"/>
</dbReference>
<dbReference type="NCBIfam" id="NF003814">
    <property type="entry name" value="PRK05406.1-3"/>
    <property type="match status" value="1"/>
</dbReference>
<protein>
    <submittedName>
        <fullName evidence="2">5-oxoprolinase subunit PxpA</fullName>
        <ecNumber evidence="2">3.5.2.9</ecNumber>
    </submittedName>
</protein>
<dbReference type="Gene3D" id="3.20.20.370">
    <property type="entry name" value="Glycoside hydrolase/deacetylase"/>
    <property type="match status" value="1"/>
</dbReference>
<keyword evidence="1" id="KW-0547">Nucleotide-binding</keyword>
<dbReference type="AlphaFoldDB" id="A0A3N3DV76"/>
<dbReference type="EMBL" id="RKIK01000084">
    <property type="protein sequence ID" value="ROV58286.1"/>
    <property type="molecule type" value="Genomic_DNA"/>
</dbReference>
<dbReference type="GO" id="GO:0005524">
    <property type="term" value="F:ATP binding"/>
    <property type="evidence" value="ECO:0007669"/>
    <property type="project" value="UniProtKB-KW"/>
</dbReference>
<dbReference type="SUPFAM" id="SSF88713">
    <property type="entry name" value="Glycoside hydrolase/deacetylase"/>
    <property type="match status" value="1"/>
</dbReference>
<dbReference type="Pfam" id="PF03746">
    <property type="entry name" value="LamB_YcsF"/>
    <property type="match status" value="1"/>
</dbReference>
<dbReference type="PANTHER" id="PTHR30292">
    <property type="entry name" value="UNCHARACTERIZED PROTEIN YBGL-RELATED"/>
    <property type="match status" value="1"/>
</dbReference>
<proteinExistence type="predicted"/>
<dbReference type="GO" id="GO:0005975">
    <property type="term" value="P:carbohydrate metabolic process"/>
    <property type="evidence" value="ECO:0007669"/>
    <property type="project" value="InterPro"/>
</dbReference>
<accession>A0A3N3DV76</accession>
<dbReference type="InterPro" id="IPR005501">
    <property type="entry name" value="LamB/YcsF/PxpA-like"/>
</dbReference>
<evidence type="ECO:0000256" key="1">
    <source>
        <dbReference type="ARBA" id="ARBA00022741"/>
    </source>
</evidence>
<reference evidence="2 3" key="1">
    <citation type="submission" date="2018-11" db="EMBL/GenBank/DDBJ databases">
        <title>Vibrio ponticus strain CAIM 1751 pathogenic for the snapper Lutjanus guttatus.</title>
        <authorList>
            <person name="Soto-Rodriguez S."/>
            <person name="Lozano-Olvera R."/>
            <person name="Gomez-Gil B."/>
        </authorList>
    </citation>
    <scope>NUCLEOTIDE SEQUENCE [LARGE SCALE GENOMIC DNA]</scope>
    <source>
        <strain evidence="2 3">CAIM 1751</strain>
    </source>
</reference>
<dbReference type="GO" id="GO:0017168">
    <property type="term" value="F:5-oxoprolinase (ATP-hydrolyzing) activity"/>
    <property type="evidence" value="ECO:0007669"/>
    <property type="project" value="UniProtKB-EC"/>
</dbReference>
<comment type="caution">
    <text evidence="2">The sequence shown here is derived from an EMBL/GenBank/DDBJ whole genome shotgun (WGS) entry which is preliminary data.</text>
</comment>
<dbReference type="NCBIfam" id="NF003816">
    <property type="entry name" value="PRK05406.1-5"/>
    <property type="match status" value="1"/>
</dbReference>
<sequence>MSKPTITLNCDMGESYGHWKMGNDTEVMPLIDMANIACGFHASDPKTMANTIKLAIQYDVKIGAHPSYPDILGFGRRTIPMDSDELTYSLIYQVGALKAMCESFNSELSYIKPHGALYNDMVKDLSIFESVVDAASCFGVPLMMLAHPNTEPFLDIADRYEVPLLFEAFADRAYQSDGTLAPRNLQGAVHTESDVVINQVEQLIQHGRVETIDGQIISIDADTLCVHGDNPQALAILQELRDLVGE</sequence>
<gene>
    <name evidence="2" type="primary">pxpA</name>
    <name evidence="2" type="ORF">EGH82_19110</name>
</gene>
<dbReference type="CDD" id="cd10787">
    <property type="entry name" value="LamB_YcsF_like"/>
    <property type="match status" value="1"/>
</dbReference>